<dbReference type="InterPro" id="IPR036714">
    <property type="entry name" value="SDH_sf"/>
</dbReference>
<protein>
    <recommendedName>
        <fullName evidence="2">FAD assembly factor SdhE</fullName>
    </recommendedName>
</protein>
<sequence>MDKNDATEPRDIRLRRLTMRSWRRGMKEMDLILGRFADECLADLSEAELASYELLLSENDQDLYLWVTRRVTGTDSADRGPQELSAILDRIATHAGQSSPA</sequence>
<reference evidence="4 5" key="1">
    <citation type="submission" date="2017-07" db="EMBL/GenBank/DDBJ databases">
        <authorList>
            <person name="Sun Z.S."/>
            <person name="Albrecht U."/>
            <person name="Echele G."/>
            <person name="Lee C.C."/>
        </authorList>
    </citation>
    <scope>NUCLEOTIDE SEQUENCE [LARGE SCALE GENOMIC DNA]</scope>
    <source>
        <strain evidence="4 5">DSM 14827</strain>
    </source>
</reference>
<evidence type="ECO:0000256" key="3">
    <source>
        <dbReference type="ARBA" id="ARBA00023186"/>
    </source>
</evidence>
<accession>A0A239PNJ8</accession>
<dbReference type="PANTHER" id="PTHR12469">
    <property type="entry name" value="PROTEIN EMI5 HOMOLOG, MITOCHONDRIAL"/>
    <property type="match status" value="1"/>
</dbReference>
<evidence type="ECO:0000256" key="2">
    <source>
        <dbReference type="ARBA" id="ARBA00019418"/>
    </source>
</evidence>
<dbReference type="RefSeq" id="WP_336385704.1">
    <property type="nucleotide sequence ID" value="NZ_CP067129.1"/>
</dbReference>
<evidence type="ECO:0000313" key="4">
    <source>
        <dbReference type="EMBL" id="SNT68923.1"/>
    </source>
</evidence>
<dbReference type="Pfam" id="PF03937">
    <property type="entry name" value="Sdh5"/>
    <property type="match status" value="1"/>
</dbReference>
<dbReference type="Gene3D" id="1.10.150.250">
    <property type="entry name" value="Flavinator of succinate dehydrogenase"/>
    <property type="match status" value="1"/>
</dbReference>
<dbReference type="InterPro" id="IPR005631">
    <property type="entry name" value="SDH"/>
</dbReference>
<keyword evidence="3" id="KW-0143">Chaperone</keyword>
<dbReference type="GO" id="GO:0006099">
    <property type="term" value="P:tricarboxylic acid cycle"/>
    <property type="evidence" value="ECO:0007669"/>
    <property type="project" value="TreeGrafter"/>
</dbReference>
<organism evidence="4 5">
    <name type="scientific">Paracoccus seriniphilus</name>
    <dbReference type="NCBI Taxonomy" id="184748"/>
    <lineage>
        <taxon>Bacteria</taxon>
        <taxon>Pseudomonadati</taxon>
        <taxon>Pseudomonadota</taxon>
        <taxon>Alphaproteobacteria</taxon>
        <taxon>Rhodobacterales</taxon>
        <taxon>Paracoccaceae</taxon>
        <taxon>Paracoccus</taxon>
    </lineage>
</organism>
<dbReference type="AlphaFoldDB" id="A0A239PNJ8"/>
<evidence type="ECO:0000313" key="5">
    <source>
        <dbReference type="Proteomes" id="UP000198307"/>
    </source>
</evidence>
<dbReference type="PANTHER" id="PTHR12469:SF2">
    <property type="entry name" value="SUCCINATE DEHYDROGENASE ASSEMBLY FACTOR 2, MITOCHONDRIAL"/>
    <property type="match status" value="1"/>
</dbReference>
<comment type="similarity">
    <text evidence="1">Belongs to the SdhE FAD assembly factor family.</text>
</comment>
<dbReference type="SUPFAM" id="SSF109910">
    <property type="entry name" value="YgfY-like"/>
    <property type="match status" value="1"/>
</dbReference>
<name>A0A239PNJ8_9RHOB</name>
<keyword evidence="5" id="KW-1185">Reference proteome</keyword>
<dbReference type="EMBL" id="FZQB01000001">
    <property type="protein sequence ID" value="SNT68923.1"/>
    <property type="molecule type" value="Genomic_DNA"/>
</dbReference>
<dbReference type="Proteomes" id="UP000198307">
    <property type="component" value="Unassembled WGS sequence"/>
</dbReference>
<gene>
    <name evidence="4" type="ORF">SAMN05444959_101485</name>
</gene>
<evidence type="ECO:0000256" key="1">
    <source>
        <dbReference type="ARBA" id="ARBA00008571"/>
    </source>
</evidence>
<proteinExistence type="inferred from homology"/>